<proteinExistence type="predicted"/>
<reference evidence="3" key="1">
    <citation type="submission" date="2022-01" db="EMBL/GenBank/DDBJ databases">
        <title>Comparative genomics reveals a dynamic genome evolution in the ectomycorrhizal milk-cap (Lactarius) mushrooms.</title>
        <authorList>
            <consortium name="DOE Joint Genome Institute"/>
            <person name="Lebreton A."/>
            <person name="Tang N."/>
            <person name="Kuo A."/>
            <person name="LaButti K."/>
            <person name="Drula E."/>
            <person name="Barry K."/>
            <person name="Clum A."/>
            <person name="Lipzen A."/>
            <person name="Mousain D."/>
            <person name="Ng V."/>
            <person name="Wang R."/>
            <person name="Wang X."/>
            <person name="Dai Y."/>
            <person name="Henrissat B."/>
            <person name="Grigoriev I.V."/>
            <person name="Guerin-Laguette A."/>
            <person name="Yu F."/>
            <person name="Martin F.M."/>
        </authorList>
    </citation>
    <scope>NUCLEOTIDE SEQUENCE</scope>
    <source>
        <strain evidence="3">QP</strain>
    </source>
</reference>
<dbReference type="InterPro" id="IPR027267">
    <property type="entry name" value="AH/BAR_dom_sf"/>
</dbReference>
<feature type="region of interest" description="Disordered" evidence="2">
    <location>
        <begin position="600"/>
        <end position="850"/>
    </location>
</feature>
<organism evidence="3 4">
    <name type="scientific">Lactarius akahatsu</name>
    <dbReference type="NCBI Taxonomy" id="416441"/>
    <lineage>
        <taxon>Eukaryota</taxon>
        <taxon>Fungi</taxon>
        <taxon>Dikarya</taxon>
        <taxon>Basidiomycota</taxon>
        <taxon>Agaricomycotina</taxon>
        <taxon>Agaricomycetes</taxon>
        <taxon>Russulales</taxon>
        <taxon>Russulaceae</taxon>
        <taxon>Lactarius</taxon>
    </lineage>
</organism>
<evidence type="ECO:0000313" key="4">
    <source>
        <dbReference type="Proteomes" id="UP001201163"/>
    </source>
</evidence>
<comment type="caution">
    <text evidence="3">The sequence shown here is derived from an EMBL/GenBank/DDBJ whole genome shotgun (WGS) entry which is preliminary data.</text>
</comment>
<dbReference type="GO" id="GO:0006897">
    <property type="term" value="P:endocytosis"/>
    <property type="evidence" value="ECO:0007669"/>
    <property type="project" value="TreeGrafter"/>
</dbReference>
<dbReference type="PANTHER" id="PTHR31962:SF6">
    <property type="entry name" value="EISOSOME COMPONENT PIL1-DOMAIN-CONTAINING PROTEIN"/>
    <property type="match status" value="1"/>
</dbReference>
<accession>A0AAD4LQ27</accession>
<feature type="compositionally biased region" description="Low complexity" evidence="2">
    <location>
        <begin position="658"/>
        <end position="670"/>
    </location>
</feature>
<dbReference type="GO" id="GO:0005886">
    <property type="term" value="C:plasma membrane"/>
    <property type="evidence" value="ECO:0007669"/>
    <property type="project" value="TreeGrafter"/>
</dbReference>
<dbReference type="GO" id="GO:0070941">
    <property type="term" value="P:eisosome assembly"/>
    <property type="evidence" value="ECO:0007669"/>
    <property type="project" value="TreeGrafter"/>
</dbReference>
<feature type="coiled-coil region" evidence="1">
    <location>
        <begin position="94"/>
        <end position="173"/>
    </location>
</feature>
<feature type="compositionally biased region" description="Pro residues" evidence="2">
    <location>
        <begin position="700"/>
        <end position="709"/>
    </location>
</feature>
<feature type="compositionally biased region" description="Low complexity" evidence="2">
    <location>
        <begin position="682"/>
        <end position="698"/>
    </location>
</feature>
<feature type="compositionally biased region" description="Polar residues" evidence="2">
    <location>
        <begin position="780"/>
        <end position="801"/>
    </location>
</feature>
<keyword evidence="4" id="KW-1185">Reference proteome</keyword>
<protein>
    <submittedName>
        <fullName evidence="3">Eisosome component PIL1-domain-containing protein</fullName>
    </submittedName>
</protein>
<evidence type="ECO:0000256" key="1">
    <source>
        <dbReference type="SAM" id="Coils"/>
    </source>
</evidence>
<feature type="compositionally biased region" description="Polar residues" evidence="2">
    <location>
        <begin position="504"/>
        <end position="534"/>
    </location>
</feature>
<gene>
    <name evidence="3" type="ORF">EDB92DRAFT_1840913</name>
</gene>
<feature type="region of interest" description="Disordered" evidence="2">
    <location>
        <begin position="296"/>
        <end position="559"/>
    </location>
</feature>
<dbReference type="Gene3D" id="1.20.1270.60">
    <property type="entry name" value="Arfaptin homology (AH) domain/BAR domain"/>
    <property type="match status" value="1"/>
</dbReference>
<feature type="compositionally biased region" description="Pro residues" evidence="2">
    <location>
        <begin position="600"/>
        <end position="619"/>
    </location>
</feature>
<dbReference type="PANTHER" id="PTHR31962">
    <property type="entry name" value="SPHINGOLIPID LONG CHAIN BASE-RESPONSIVE PROTEIN PIL1"/>
    <property type="match status" value="1"/>
</dbReference>
<evidence type="ECO:0000256" key="2">
    <source>
        <dbReference type="SAM" id="MobiDB-lite"/>
    </source>
</evidence>
<dbReference type="AlphaFoldDB" id="A0AAD4LQ27"/>
<dbReference type="EMBL" id="JAKELL010000008">
    <property type="protein sequence ID" value="KAH8996615.1"/>
    <property type="molecule type" value="Genomic_DNA"/>
</dbReference>
<dbReference type="GO" id="GO:0008289">
    <property type="term" value="F:lipid binding"/>
    <property type="evidence" value="ECO:0007669"/>
    <property type="project" value="TreeGrafter"/>
</dbReference>
<evidence type="ECO:0000313" key="3">
    <source>
        <dbReference type="EMBL" id="KAH8996615.1"/>
    </source>
</evidence>
<sequence length="850" mass="90388">MFKSAAAKLAHNSTIPALAGNKDLRPLQDLITTEKAIVTSLAKLSADFIRASEALRTWGLGEGDDLSDTLGGSTKILLEFSSSLTQFAAHEQVIREHMKTVRTQEEKLDGLKHRRKNVVSKADSAERKLSKLDSGHKNTPAQTELLMRLREEIRELDSEIMTEEAKLGDLKRTATREWMALKFGGLQECCRKGLIVAEKGKLIMTELPQLETEPGSTRPFYTGHPRTETYVADALRALGDVLLDTSIPSSRVKSPPTAIRQDSDSNFTPMASSDKLFGTIHSYDTSGTASLIERSSYGPTPTTFPADELGALPSRPDMHYSQTFSHSTHMPPSLPSGSLLSDAFPSSSQQTGSSAPSGGRFATFPVKGKRQGSFAPAIAGPQDSSQPTSSTFAEEVEQALLRDEPAPMYEATDGLHASPHAPPPGAAAPVAPRASLYGSPDSGAYDGLSSYVPPNAGEGEEDVQLPYMDPPQSEKRVRFGSRPIQMPRPWSHLERETVSVEKPSGSTPTSTEVGPFSDSAQTPSVLAQEGNESPVSPKAPVSQDDPIPTPPYSEVVPEDERALNAAAAREVSREMDALMYSPPIAPPRTASPEAVVPVPAVPVPAPLSIPPVVHAPPSPSNGSVIHPSSPFARTHDRSPVSPTASRHSAEPPSPTNVSPSPRVPSAPSSPTQQAYLPPPNISLPLSSSPTLSSPTSAPFRTPPELPANPSPNISQRTLPVPPGVSSPQAKTPPLRPPGGRTISAAAFRRPVPRVSSDILSGPPDVSPLSIKKRDLRGSPYSPQTGGLFGSTSSLPTVQAQAPVSVPPLPQQEQHQEDEFDYISAYYGSEGDDLGGPPGMNETRARSGSLR</sequence>
<name>A0AAD4LQ27_9AGAM</name>
<dbReference type="GO" id="GO:0036286">
    <property type="term" value="C:eisosome filament"/>
    <property type="evidence" value="ECO:0007669"/>
    <property type="project" value="TreeGrafter"/>
</dbReference>
<keyword evidence="1" id="KW-0175">Coiled coil</keyword>
<feature type="compositionally biased region" description="Polar residues" evidence="2">
    <location>
        <begin position="382"/>
        <end position="392"/>
    </location>
</feature>
<feature type="compositionally biased region" description="Polar residues" evidence="2">
    <location>
        <begin position="320"/>
        <end position="330"/>
    </location>
</feature>
<feature type="compositionally biased region" description="Low complexity" evidence="2">
    <location>
        <begin position="335"/>
        <end position="359"/>
    </location>
</feature>
<dbReference type="InterPro" id="IPR028245">
    <property type="entry name" value="PIL1/LSP1"/>
</dbReference>
<dbReference type="Pfam" id="PF13805">
    <property type="entry name" value="Pil1"/>
    <property type="match status" value="1"/>
</dbReference>
<dbReference type="Proteomes" id="UP001201163">
    <property type="component" value="Unassembled WGS sequence"/>
</dbReference>